<gene>
    <name evidence="2" type="ORF">CVO76_11700</name>
</gene>
<evidence type="ECO:0000313" key="2">
    <source>
        <dbReference type="EMBL" id="AUZ88227.1"/>
    </source>
</evidence>
<keyword evidence="1" id="KW-0472">Membrane</keyword>
<proteinExistence type="predicted"/>
<evidence type="ECO:0000313" key="3">
    <source>
        <dbReference type="Proteomes" id="UP000239187"/>
    </source>
</evidence>
<dbReference type="Proteomes" id="UP000239187">
    <property type="component" value="Chromosome"/>
</dbReference>
<organism evidence="2 3">
    <name type="scientific">Arthrobacter agilis</name>
    <dbReference type="NCBI Taxonomy" id="37921"/>
    <lineage>
        <taxon>Bacteria</taxon>
        <taxon>Bacillati</taxon>
        <taxon>Actinomycetota</taxon>
        <taxon>Actinomycetes</taxon>
        <taxon>Micrococcales</taxon>
        <taxon>Micrococcaceae</taxon>
        <taxon>Arthrobacter</taxon>
    </lineage>
</organism>
<dbReference type="RefSeq" id="WP_133081410.1">
    <property type="nucleotide sequence ID" value="NZ_CP024915.1"/>
</dbReference>
<feature type="transmembrane region" description="Helical" evidence="1">
    <location>
        <begin position="6"/>
        <end position="39"/>
    </location>
</feature>
<keyword evidence="1" id="KW-0812">Transmembrane</keyword>
<keyword evidence="1" id="KW-1133">Transmembrane helix</keyword>
<evidence type="ECO:0008006" key="4">
    <source>
        <dbReference type="Google" id="ProtNLM"/>
    </source>
</evidence>
<dbReference type="InterPro" id="IPR018730">
    <property type="entry name" value="DUF2273"/>
</dbReference>
<accession>A0A2L0UG82</accession>
<dbReference type="EMBL" id="CP024915">
    <property type="protein sequence ID" value="AUZ88227.1"/>
    <property type="molecule type" value="Genomic_DNA"/>
</dbReference>
<protein>
    <recommendedName>
        <fullName evidence="4">DUF2273 domain-containing protein</fullName>
    </recommendedName>
</protein>
<sequence length="60" mass="6251">MSRSTIGLFVGLLLGFASIFGGFLEFLAVILFAAAGLVVGRFLDGTLTLQDLSGSRSRGN</sequence>
<reference evidence="2 3" key="1">
    <citation type="submission" date="2017-11" db="EMBL/GenBank/DDBJ databases">
        <title>Draft genome of Arthrobacter agilis strain UMCV2, a plant growth-promoting rhizobacterium and biocontrol capacity of phytopathogenic fungi.</title>
        <authorList>
            <person name="Martinez-Camara R."/>
            <person name="Santoyo G."/>
            <person name="Moreno-Hagelsieb G."/>
            <person name="Valencia-Cantero E."/>
        </authorList>
    </citation>
    <scope>NUCLEOTIDE SEQUENCE [LARGE SCALE GENOMIC DNA]</scope>
    <source>
        <strain evidence="2 3">UMCV2</strain>
    </source>
</reference>
<dbReference type="AlphaFoldDB" id="A0A2L0UG82"/>
<dbReference type="Pfam" id="PF10031">
    <property type="entry name" value="DUF2273"/>
    <property type="match status" value="1"/>
</dbReference>
<name>A0A2L0UG82_9MICC</name>
<evidence type="ECO:0000256" key="1">
    <source>
        <dbReference type="SAM" id="Phobius"/>
    </source>
</evidence>